<dbReference type="EMBL" id="BAAALV010000004">
    <property type="protein sequence ID" value="GAA1917232.1"/>
    <property type="molecule type" value="Genomic_DNA"/>
</dbReference>
<dbReference type="Proteomes" id="UP001500784">
    <property type="component" value="Unassembled WGS sequence"/>
</dbReference>
<name>A0ABN2PCN5_9MICC</name>
<feature type="region of interest" description="Disordered" evidence="1">
    <location>
        <begin position="197"/>
        <end position="240"/>
    </location>
</feature>
<accession>A0ABN2PCN5</accession>
<sequence>MGEKQPFGIAVLDVYQNQWALWQVSVDSFSGRLRASKTNAVVRDRFNRAEFEALVGNRHLLMTPRAEVFVPEGAVDGPTRFSGEDFVSMSESWIDHLDGLFRTENERRLAENKAQAEAKKSGQITGPLKKLSPLQDPGWPGAPDTSAWSSDLGCELDARAEALRLADGCVRLLDYWLDIEVARTKKNRTYFHGVGGPEVRTWPSPAPEEDSSVNQLPAQHTDIGSTPSGREGHDALVHSH</sequence>
<feature type="compositionally biased region" description="Basic and acidic residues" evidence="1">
    <location>
        <begin position="230"/>
        <end position="240"/>
    </location>
</feature>
<comment type="caution">
    <text evidence="2">The sequence shown here is derived from an EMBL/GenBank/DDBJ whole genome shotgun (WGS) entry which is preliminary data.</text>
</comment>
<evidence type="ECO:0000313" key="3">
    <source>
        <dbReference type="Proteomes" id="UP001500784"/>
    </source>
</evidence>
<keyword evidence="3" id="KW-1185">Reference proteome</keyword>
<dbReference type="RefSeq" id="WP_170287812.1">
    <property type="nucleotide sequence ID" value="NZ_BAAALV010000004.1"/>
</dbReference>
<gene>
    <name evidence="2" type="ORF">GCM10009688_22880</name>
</gene>
<evidence type="ECO:0000256" key="1">
    <source>
        <dbReference type="SAM" id="MobiDB-lite"/>
    </source>
</evidence>
<feature type="compositionally biased region" description="Polar residues" evidence="1">
    <location>
        <begin position="212"/>
        <end position="228"/>
    </location>
</feature>
<feature type="region of interest" description="Disordered" evidence="1">
    <location>
        <begin position="113"/>
        <end position="146"/>
    </location>
</feature>
<protein>
    <submittedName>
        <fullName evidence="2">Uncharacterized protein</fullName>
    </submittedName>
</protein>
<reference evidence="2 3" key="1">
    <citation type="journal article" date="2019" name="Int. J. Syst. Evol. Microbiol.">
        <title>The Global Catalogue of Microorganisms (GCM) 10K type strain sequencing project: providing services to taxonomists for standard genome sequencing and annotation.</title>
        <authorList>
            <consortium name="The Broad Institute Genomics Platform"/>
            <consortium name="The Broad Institute Genome Sequencing Center for Infectious Disease"/>
            <person name="Wu L."/>
            <person name="Ma J."/>
        </authorList>
    </citation>
    <scope>NUCLEOTIDE SEQUENCE [LARGE SCALE GENOMIC DNA]</scope>
    <source>
        <strain evidence="2 3">JCM 13316</strain>
    </source>
</reference>
<evidence type="ECO:0000313" key="2">
    <source>
        <dbReference type="EMBL" id="GAA1917232.1"/>
    </source>
</evidence>
<proteinExistence type="predicted"/>
<organism evidence="2 3">
    <name type="scientific">Arthrobacter gandavensis</name>
    <dbReference type="NCBI Taxonomy" id="169960"/>
    <lineage>
        <taxon>Bacteria</taxon>
        <taxon>Bacillati</taxon>
        <taxon>Actinomycetota</taxon>
        <taxon>Actinomycetes</taxon>
        <taxon>Micrococcales</taxon>
        <taxon>Micrococcaceae</taxon>
        <taxon>Arthrobacter</taxon>
    </lineage>
</organism>